<accession>A0A495PTX9</accession>
<dbReference type="InterPro" id="IPR036691">
    <property type="entry name" value="Endo/exonu/phosph_ase_sf"/>
</dbReference>
<dbReference type="OrthoDB" id="9796594at2"/>
<comment type="caution">
    <text evidence="4">The sequence shown here is derived from an EMBL/GenBank/DDBJ whole genome shotgun (WGS) entry which is preliminary data.</text>
</comment>
<evidence type="ECO:0000259" key="3">
    <source>
        <dbReference type="Pfam" id="PF03372"/>
    </source>
</evidence>
<dbReference type="SUPFAM" id="SSF56219">
    <property type="entry name" value="DNase I-like"/>
    <property type="match status" value="1"/>
</dbReference>
<sequence>MKLKPFLQGFGLFAVLLTLIPLAAADFWWIRMFDYPHIQLTILTFVAIVVYFIEFDIKWAEDYLFVAVLVMCFSFQMYKIFPYLPHGKHEVEKVSENIDQADVLKFYAANVLQKNTNPNLLIKEIEDKDPDILLLTETNQRWMNDVHDAVAKYPYRVEVPINNTYGMLLYSKFEMKNPQKRFLVDDSIPSIHTILVLRSGKEIMLHAIHPTPPMPQENPTSTDRDAEMMMVAKMALERDLPTIVAGDFNDVAWSASSSLFKDVSSLLDIRKGRGFFNSFNATSFIMKWPLDHFFVSEEFRLVEVKTGENIDSDHFPFYISLSLEPDKAAEQKIEGPTEKQLEKANKQIEDALQEQKEKRSKGE</sequence>
<organism evidence="4 5">
    <name type="scientific">Gillisia mitskevichiae</name>
    <dbReference type="NCBI Taxonomy" id="270921"/>
    <lineage>
        <taxon>Bacteria</taxon>
        <taxon>Pseudomonadati</taxon>
        <taxon>Bacteroidota</taxon>
        <taxon>Flavobacteriia</taxon>
        <taxon>Flavobacteriales</taxon>
        <taxon>Flavobacteriaceae</taxon>
        <taxon>Gillisia</taxon>
    </lineage>
</organism>
<keyword evidence="4" id="KW-0378">Hydrolase</keyword>
<keyword evidence="2" id="KW-1133">Transmembrane helix</keyword>
<dbReference type="RefSeq" id="WP_121345289.1">
    <property type="nucleotide sequence ID" value="NZ_RBLG01000002.1"/>
</dbReference>
<dbReference type="Pfam" id="PF03372">
    <property type="entry name" value="Exo_endo_phos"/>
    <property type="match status" value="1"/>
</dbReference>
<keyword evidence="4" id="KW-0255">Endonuclease</keyword>
<feature type="region of interest" description="Disordered" evidence="1">
    <location>
        <begin position="329"/>
        <end position="363"/>
    </location>
</feature>
<evidence type="ECO:0000313" key="5">
    <source>
        <dbReference type="Proteomes" id="UP000276282"/>
    </source>
</evidence>
<dbReference type="Gene3D" id="3.60.10.10">
    <property type="entry name" value="Endonuclease/exonuclease/phosphatase"/>
    <property type="match status" value="1"/>
</dbReference>
<keyword evidence="4" id="KW-0269">Exonuclease</keyword>
<keyword evidence="4" id="KW-0540">Nuclease</keyword>
<dbReference type="EMBL" id="RBLG01000002">
    <property type="protein sequence ID" value="RKS53205.1"/>
    <property type="molecule type" value="Genomic_DNA"/>
</dbReference>
<gene>
    <name evidence="4" type="ORF">BC962_1454</name>
</gene>
<dbReference type="InterPro" id="IPR005135">
    <property type="entry name" value="Endo/exonuclease/phosphatase"/>
</dbReference>
<dbReference type="GO" id="GO:0004527">
    <property type="term" value="F:exonuclease activity"/>
    <property type="evidence" value="ECO:0007669"/>
    <property type="project" value="UniProtKB-KW"/>
</dbReference>
<dbReference type="Proteomes" id="UP000276282">
    <property type="component" value="Unassembled WGS sequence"/>
</dbReference>
<name>A0A495PTX9_9FLAO</name>
<keyword evidence="2" id="KW-0472">Membrane</keyword>
<dbReference type="AlphaFoldDB" id="A0A495PTX9"/>
<evidence type="ECO:0000256" key="2">
    <source>
        <dbReference type="SAM" id="Phobius"/>
    </source>
</evidence>
<reference evidence="4 5" key="1">
    <citation type="submission" date="2018-10" db="EMBL/GenBank/DDBJ databases">
        <title>Genomic Encyclopedia of Archaeal and Bacterial Type Strains, Phase II (KMG-II): from individual species to whole genera.</title>
        <authorList>
            <person name="Goeker M."/>
        </authorList>
    </citation>
    <scope>NUCLEOTIDE SEQUENCE [LARGE SCALE GENOMIC DNA]</scope>
    <source>
        <strain evidence="4 5">DSM 19839</strain>
    </source>
</reference>
<proteinExistence type="predicted"/>
<evidence type="ECO:0000256" key="1">
    <source>
        <dbReference type="SAM" id="MobiDB-lite"/>
    </source>
</evidence>
<feature type="transmembrane region" description="Helical" evidence="2">
    <location>
        <begin position="35"/>
        <end position="53"/>
    </location>
</feature>
<evidence type="ECO:0000313" key="4">
    <source>
        <dbReference type="EMBL" id="RKS53205.1"/>
    </source>
</evidence>
<keyword evidence="2" id="KW-0812">Transmembrane</keyword>
<feature type="domain" description="Endonuclease/exonuclease/phosphatase" evidence="3">
    <location>
        <begin position="110"/>
        <end position="314"/>
    </location>
</feature>
<protein>
    <submittedName>
        <fullName evidence="4">Endonuclease/exonuclease/phosphatase (EEP) superfamily protein YafD</fullName>
    </submittedName>
</protein>
<feature type="transmembrane region" description="Helical" evidence="2">
    <location>
        <begin position="65"/>
        <end position="84"/>
    </location>
</feature>
<dbReference type="GO" id="GO:0004519">
    <property type="term" value="F:endonuclease activity"/>
    <property type="evidence" value="ECO:0007669"/>
    <property type="project" value="UniProtKB-KW"/>
</dbReference>
<keyword evidence="5" id="KW-1185">Reference proteome</keyword>